<dbReference type="PANTHER" id="PTHR30176">
    <property type="entry name" value="FERREDOXIN-TYPE PROTEIN NAPH"/>
    <property type="match status" value="1"/>
</dbReference>
<keyword evidence="3" id="KW-0479">Metal-binding</keyword>
<evidence type="ECO:0000256" key="4">
    <source>
        <dbReference type="ARBA" id="ARBA00022982"/>
    </source>
</evidence>
<dbReference type="PROSITE" id="PS51379">
    <property type="entry name" value="4FE4S_FER_2"/>
    <property type="match status" value="1"/>
</dbReference>
<dbReference type="RefSeq" id="WP_169662949.1">
    <property type="nucleotide sequence ID" value="NZ_CP076132.1"/>
</dbReference>
<keyword evidence="8" id="KW-1133">Transmembrane helix</keyword>
<evidence type="ECO:0000256" key="8">
    <source>
        <dbReference type="SAM" id="Phobius"/>
    </source>
</evidence>
<dbReference type="PROSITE" id="PS00198">
    <property type="entry name" value="4FE4S_FER_1"/>
    <property type="match status" value="1"/>
</dbReference>
<dbReference type="GO" id="GO:0046872">
    <property type="term" value="F:metal ion binding"/>
    <property type="evidence" value="ECO:0007669"/>
    <property type="project" value="UniProtKB-KW"/>
</dbReference>
<name>A0AAX1N523_9BACT</name>
<evidence type="ECO:0000256" key="2">
    <source>
        <dbReference type="ARBA" id="ARBA00022485"/>
    </source>
</evidence>
<dbReference type="Pfam" id="PF13746">
    <property type="entry name" value="Fer4_18"/>
    <property type="match status" value="2"/>
</dbReference>
<dbReference type="GO" id="GO:0051539">
    <property type="term" value="F:4 iron, 4 sulfur cluster binding"/>
    <property type="evidence" value="ECO:0007669"/>
    <property type="project" value="UniProtKB-KW"/>
</dbReference>
<keyword evidence="2" id="KW-0004">4Fe-4S</keyword>
<dbReference type="AlphaFoldDB" id="A0AAX1N523"/>
<evidence type="ECO:0000256" key="5">
    <source>
        <dbReference type="ARBA" id="ARBA00023004"/>
    </source>
</evidence>
<dbReference type="InterPro" id="IPR032879">
    <property type="entry name" value="FixG_C"/>
</dbReference>
<dbReference type="InterPro" id="IPR051684">
    <property type="entry name" value="Electron_Trans/Redox"/>
</dbReference>
<feature type="region of interest" description="Disordered" evidence="7">
    <location>
        <begin position="285"/>
        <end position="305"/>
    </location>
</feature>
<organism evidence="10 11">
    <name type="scientific">Flammeovirga yaeyamensis</name>
    <dbReference type="NCBI Taxonomy" id="367791"/>
    <lineage>
        <taxon>Bacteria</taxon>
        <taxon>Pseudomonadati</taxon>
        <taxon>Bacteroidota</taxon>
        <taxon>Cytophagia</taxon>
        <taxon>Cytophagales</taxon>
        <taxon>Flammeovirgaceae</taxon>
        <taxon>Flammeovirga</taxon>
    </lineage>
</organism>
<dbReference type="Proteomes" id="UP000678679">
    <property type="component" value="Chromosome 1"/>
</dbReference>
<keyword evidence="1" id="KW-0813">Transport</keyword>
<reference evidence="10 11" key="1">
    <citation type="submission" date="2021-05" db="EMBL/GenBank/DDBJ databases">
        <title>Comparative genomic studies on the polysaccharide-degrading batcterial strains of the Flammeovirga genus.</title>
        <authorList>
            <person name="Zewei F."/>
            <person name="Zheng Z."/>
            <person name="Yu L."/>
            <person name="Ruyue G."/>
            <person name="Yanhong M."/>
            <person name="Yuanyuan C."/>
            <person name="Jingyan G."/>
            <person name="Wenjun H."/>
        </authorList>
    </citation>
    <scope>NUCLEOTIDE SEQUENCE [LARGE SCALE GENOMIC DNA]</scope>
    <source>
        <strain evidence="10 11">NBRC:100898</strain>
    </source>
</reference>
<feature type="transmembrane region" description="Helical" evidence="8">
    <location>
        <begin position="397"/>
        <end position="416"/>
    </location>
</feature>
<dbReference type="InterPro" id="IPR017896">
    <property type="entry name" value="4Fe4S_Fe-S-bd"/>
</dbReference>
<dbReference type="PANTHER" id="PTHR30176:SF3">
    <property type="entry name" value="FERREDOXIN-TYPE PROTEIN NAPH"/>
    <property type="match status" value="1"/>
</dbReference>
<feature type="transmembrane region" description="Helical" evidence="8">
    <location>
        <begin position="162"/>
        <end position="182"/>
    </location>
</feature>
<keyword evidence="6" id="KW-0411">Iron-sulfur</keyword>
<evidence type="ECO:0000256" key="1">
    <source>
        <dbReference type="ARBA" id="ARBA00022448"/>
    </source>
</evidence>
<dbReference type="SUPFAM" id="SSF54862">
    <property type="entry name" value="4Fe-4S ferredoxins"/>
    <property type="match status" value="1"/>
</dbReference>
<keyword evidence="5" id="KW-0408">Iron</keyword>
<keyword evidence="11" id="KW-1185">Reference proteome</keyword>
<feature type="transmembrane region" description="Helical" evidence="8">
    <location>
        <begin position="88"/>
        <end position="109"/>
    </location>
</feature>
<dbReference type="Pfam" id="PF11614">
    <property type="entry name" value="FixG_C"/>
    <property type="match status" value="1"/>
</dbReference>
<keyword evidence="4" id="KW-0249">Electron transport</keyword>
<gene>
    <name evidence="10" type="ORF">KMW28_17635</name>
</gene>
<dbReference type="EMBL" id="CP076132">
    <property type="protein sequence ID" value="QWG01466.1"/>
    <property type="molecule type" value="Genomic_DNA"/>
</dbReference>
<feature type="domain" description="4Fe-4S ferredoxin-type" evidence="9">
    <location>
        <begin position="319"/>
        <end position="348"/>
    </location>
</feature>
<evidence type="ECO:0000256" key="6">
    <source>
        <dbReference type="ARBA" id="ARBA00023014"/>
    </source>
</evidence>
<feature type="transmembrane region" description="Helical" evidence="8">
    <location>
        <begin position="44"/>
        <end position="68"/>
    </location>
</feature>
<dbReference type="InterPro" id="IPR013783">
    <property type="entry name" value="Ig-like_fold"/>
</dbReference>
<dbReference type="KEGG" id="fya:KMW28_17635"/>
<sequence length="532" mass="60429">MRKDLHSQSPDSFRDSISTVDSQGKRIWLYPKKPSGRYYNARKWVAYILVAFFFVGPFLKINGQPFFMMNILERKFVIFGQLFVPQDFFIFVLIMISLVIFIVLFTVVYGRVWCGWTCPQTVFMEMIFRRIEYWIEGDANQKRKLDNGPWTREKYIKKISKHTIFIVFSLAIANMVLGYIVGGDELIHMVKNKPAENWPVFLAHIGFAGIFYFVFAKFREQACTQVCPYGRLQGVFLDKDSIVISYDHVRGEPRGKLKKQKRATSGCGGCGSQQEAVKPIVSRVKPKRPTPAPLPEIKKEEKPKEEEVRKMTLADVNASASEEQPQGDCIDCKLCVHVCPTGIDIRNGTQLECVNCTACIDACDEVMDKIDKPRGLIRFASANDIEKGKPFKFTTRIKAYTAVLTILVVAVVFALTTRNDIETTVLRAPGMLYQKADNGDIRNLYTLNIINKSNVDYNDLSVKLVEREGKITIAGGQMILKQEGKLDGAFFIEIPPSELDGRKNEIKLQIMNGDQIIDEVSTNFMGPAKKRN</sequence>
<dbReference type="Pfam" id="PF12801">
    <property type="entry name" value="Fer4_5"/>
    <property type="match status" value="1"/>
</dbReference>
<dbReference type="Gene3D" id="2.60.40.10">
    <property type="entry name" value="Immunoglobulins"/>
    <property type="match status" value="1"/>
</dbReference>
<evidence type="ECO:0000256" key="7">
    <source>
        <dbReference type="SAM" id="MobiDB-lite"/>
    </source>
</evidence>
<evidence type="ECO:0000259" key="9">
    <source>
        <dbReference type="PROSITE" id="PS51379"/>
    </source>
</evidence>
<proteinExistence type="predicted"/>
<dbReference type="InterPro" id="IPR017900">
    <property type="entry name" value="4Fe4S_Fe_S_CS"/>
</dbReference>
<evidence type="ECO:0000313" key="11">
    <source>
        <dbReference type="Proteomes" id="UP000678679"/>
    </source>
</evidence>
<protein>
    <submittedName>
        <fullName evidence="10">4Fe-4S binding protein</fullName>
    </submittedName>
</protein>
<evidence type="ECO:0000256" key="3">
    <source>
        <dbReference type="ARBA" id="ARBA00022723"/>
    </source>
</evidence>
<feature type="compositionally biased region" description="Basic and acidic residues" evidence="7">
    <location>
        <begin position="296"/>
        <end position="305"/>
    </location>
</feature>
<feature type="transmembrane region" description="Helical" evidence="8">
    <location>
        <begin position="198"/>
        <end position="215"/>
    </location>
</feature>
<evidence type="ECO:0000313" key="10">
    <source>
        <dbReference type="EMBL" id="QWG01466.1"/>
    </source>
</evidence>
<dbReference type="GO" id="GO:0005886">
    <property type="term" value="C:plasma membrane"/>
    <property type="evidence" value="ECO:0007669"/>
    <property type="project" value="TreeGrafter"/>
</dbReference>
<keyword evidence="8" id="KW-0472">Membrane</keyword>
<accession>A0AAX1N523</accession>
<keyword evidence="8" id="KW-0812">Transmembrane</keyword>